<protein>
    <submittedName>
        <fullName evidence="1">Uncharacterized protein</fullName>
    </submittedName>
</protein>
<reference evidence="1" key="1">
    <citation type="submission" date="2021-01" db="EMBL/GenBank/DDBJ databases">
        <authorList>
            <person name="Corre E."/>
            <person name="Pelletier E."/>
            <person name="Niang G."/>
            <person name="Scheremetjew M."/>
            <person name="Finn R."/>
            <person name="Kale V."/>
            <person name="Holt S."/>
            <person name="Cochrane G."/>
            <person name="Meng A."/>
            <person name="Brown T."/>
            <person name="Cohen L."/>
        </authorList>
    </citation>
    <scope>NUCLEOTIDE SEQUENCE</scope>
    <source>
        <strain evidence="1">GSO104</strain>
    </source>
</reference>
<evidence type="ECO:0000313" key="1">
    <source>
        <dbReference type="EMBL" id="CAE4597002.1"/>
    </source>
</evidence>
<gene>
    <name evidence="1" type="ORF">DBRI00130_LOCUS9535</name>
</gene>
<accession>A0A7S4QY77</accession>
<proteinExistence type="predicted"/>
<name>A0A7S4QY77_9STRA</name>
<organism evidence="1">
    <name type="scientific">Ditylum brightwellii</name>
    <dbReference type="NCBI Taxonomy" id="49249"/>
    <lineage>
        <taxon>Eukaryota</taxon>
        <taxon>Sar</taxon>
        <taxon>Stramenopiles</taxon>
        <taxon>Ochrophyta</taxon>
        <taxon>Bacillariophyta</taxon>
        <taxon>Mediophyceae</taxon>
        <taxon>Lithodesmiophycidae</taxon>
        <taxon>Lithodesmiales</taxon>
        <taxon>Lithodesmiaceae</taxon>
        <taxon>Ditylum</taxon>
    </lineage>
</organism>
<sequence>MAPNRNFKSNAFDTTLASLPIKLSECSIHCQNNDPLKSIPGAVAEPLSLRSKPILTPKIADIATPEQWDELVKLVSKHGNLSYGMIVNNFVGKGIALNRSLRTELMTILL</sequence>
<dbReference type="EMBL" id="HBNS01011795">
    <property type="protein sequence ID" value="CAE4597002.1"/>
    <property type="molecule type" value="Transcribed_RNA"/>
</dbReference>
<dbReference type="AlphaFoldDB" id="A0A7S4QY77"/>